<feature type="transmembrane region" description="Helical" evidence="7">
    <location>
        <begin position="344"/>
        <end position="367"/>
    </location>
</feature>
<dbReference type="RefSeq" id="WP_212594745.1">
    <property type="nucleotide sequence ID" value="NZ_CP073587.1"/>
</dbReference>
<comment type="subcellular location">
    <subcellularLocation>
        <location evidence="1">Cell membrane</location>
        <topology evidence="1">Multi-pass membrane protein</topology>
    </subcellularLocation>
</comment>
<keyword evidence="2" id="KW-1003">Cell membrane</keyword>
<dbReference type="InterPro" id="IPR050545">
    <property type="entry name" value="Mycobact_MmpL"/>
</dbReference>
<dbReference type="Pfam" id="PF03176">
    <property type="entry name" value="MMPL"/>
    <property type="match status" value="1"/>
</dbReference>
<feature type="transmembrane region" description="Helical" evidence="7">
    <location>
        <begin position="641"/>
        <end position="659"/>
    </location>
</feature>
<evidence type="ECO:0000256" key="5">
    <source>
        <dbReference type="ARBA" id="ARBA00023136"/>
    </source>
</evidence>
<reference evidence="9 10" key="1">
    <citation type="submission" date="2021-04" db="EMBL/GenBank/DDBJ databases">
        <title>Novel species identification of genus Shewanella.</title>
        <authorList>
            <person name="Liu G."/>
        </authorList>
    </citation>
    <scope>NUCLEOTIDE SEQUENCE [LARGE SCALE GENOMIC DNA]</scope>
    <source>
        <strain evidence="9 10">FJAT-54481</strain>
    </source>
</reference>
<keyword evidence="5 7" id="KW-0472">Membrane</keyword>
<dbReference type="PANTHER" id="PTHR33406">
    <property type="entry name" value="MEMBRANE PROTEIN MJ1562-RELATED"/>
    <property type="match status" value="1"/>
</dbReference>
<dbReference type="EMBL" id="CP073587">
    <property type="protein sequence ID" value="QUN05718.1"/>
    <property type="molecule type" value="Genomic_DNA"/>
</dbReference>
<name>A0ABX7YSF4_9GAMM</name>
<keyword evidence="4 7" id="KW-1133">Transmembrane helix</keyword>
<evidence type="ECO:0000256" key="4">
    <source>
        <dbReference type="ARBA" id="ARBA00022989"/>
    </source>
</evidence>
<evidence type="ECO:0000256" key="2">
    <source>
        <dbReference type="ARBA" id="ARBA00022475"/>
    </source>
</evidence>
<evidence type="ECO:0000256" key="1">
    <source>
        <dbReference type="ARBA" id="ARBA00004651"/>
    </source>
</evidence>
<feature type="transmembrane region" description="Helical" evidence="7">
    <location>
        <begin position="666"/>
        <end position="687"/>
    </location>
</feature>
<dbReference type="PROSITE" id="PS50156">
    <property type="entry name" value="SSD"/>
    <property type="match status" value="1"/>
</dbReference>
<feature type="transmembrane region" description="Helical" evidence="7">
    <location>
        <begin position="373"/>
        <end position="395"/>
    </location>
</feature>
<evidence type="ECO:0000313" key="10">
    <source>
        <dbReference type="Proteomes" id="UP000679575"/>
    </source>
</evidence>
<feature type="transmembrane region" description="Helical" evidence="7">
    <location>
        <begin position="12"/>
        <end position="30"/>
    </location>
</feature>
<dbReference type="PANTHER" id="PTHR33406:SF13">
    <property type="entry name" value="MEMBRANE PROTEIN YDFJ"/>
    <property type="match status" value="1"/>
</dbReference>
<evidence type="ECO:0000313" key="9">
    <source>
        <dbReference type="EMBL" id="QUN05718.1"/>
    </source>
</evidence>
<feature type="domain" description="SSD" evidence="8">
    <location>
        <begin position="282"/>
        <end position="398"/>
    </location>
</feature>
<proteinExistence type="predicted"/>
<sequence>MPAPRLTPRQGLVIWLMLLVAIAASGLWQWQRGAHIETDILALLPKVQEAPLTQAALTQVERQFGEQIYLAVLADSRAQAIAAAHQLMAQLQQSAAFTQARSGDDASLQALGHFYFPYRLRLLTKSQQQLLQQQQLQPLLQSVQQQLYSPFSSANSELLQQDPLLLFPSWLQQLADGQQLQQQDGILLTTSGKQTAAIVIAKARGSVFSPLAQQQQLQALQQALSSLPAEVSVLKAGALFHAAAATTSAKAQIGIIGSISLAGVVLLVLLGFRSLKPLTVALLTLGSSFVVALAVTLWCFNGLHLLTLVFGTSLVGIAIDYSFHFYCERLQSPQTTVQQSLRQIAPTLTLALASSVIAYLALGLTPFPGMQQVAVFCATGLIFTWLTLLLAYPALAASPLPEGQRQLQLAHHCYLAIRQQFRRRRGLLSLMLILLLTGLLRLHHDDDIRNLQQSPASVTAEEQQLRQLLSGGTDNQFLLVAADNAQQLLQRLEQLTPKLEALQHQHQLGNFVSLSRFVPSEQQQQRNYQLQGLIYQQLPALLQYLGLDEALAPALLQQYHAAAANPLTIQQWLTTAAAQKSGLGQLWLPPDASHSQYGSIVLLGGIKDLSAVKTISETVSGVTLVDKVADISAVMAHFRQLTLWLLGISLAMAAVLFVWRYGRRHGLATALVPVMAALLTLATLGWFGAGLTLFHTLALLLVFGIGVDYSLFFASAGRHPAAVMLAVLLSAASTLLAFGLLGFSSTHAIAAFGQTLTLGILFTLLLALLNTSDAAEPSGCDR</sequence>
<dbReference type="Gene3D" id="1.20.1640.10">
    <property type="entry name" value="Multidrug efflux transporter AcrB transmembrane domain"/>
    <property type="match status" value="2"/>
</dbReference>
<evidence type="ECO:0000256" key="6">
    <source>
        <dbReference type="SAM" id="Coils"/>
    </source>
</evidence>
<organism evidence="9 10">
    <name type="scientific">Shewanella yunxiaonensis</name>
    <dbReference type="NCBI Taxonomy" id="2829809"/>
    <lineage>
        <taxon>Bacteria</taxon>
        <taxon>Pseudomonadati</taxon>
        <taxon>Pseudomonadota</taxon>
        <taxon>Gammaproteobacteria</taxon>
        <taxon>Alteromonadales</taxon>
        <taxon>Shewanellaceae</taxon>
        <taxon>Shewanella</taxon>
    </lineage>
</organism>
<feature type="transmembrane region" description="Helical" evidence="7">
    <location>
        <begin position="304"/>
        <end position="323"/>
    </location>
</feature>
<keyword evidence="6" id="KW-0175">Coiled coil</keyword>
<evidence type="ECO:0000256" key="3">
    <source>
        <dbReference type="ARBA" id="ARBA00022692"/>
    </source>
</evidence>
<accession>A0ABX7YSF4</accession>
<dbReference type="InterPro" id="IPR000731">
    <property type="entry name" value="SSD"/>
</dbReference>
<keyword evidence="10" id="KW-1185">Reference proteome</keyword>
<dbReference type="Proteomes" id="UP000679575">
    <property type="component" value="Chromosome"/>
</dbReference>
<feature type="transmembrane region" description="Helical" evidence="7">
    <location>
        <begin position="721"/>
        <end position="743"/>
    </location>
</feature>
<feature type="transmembrane region" description="Helical" evidence="7">
    <location>
        <begin position="253"/>
        <end position="272"/>
    </location>
</feature>
<feature type="transmembrane region" description="Helical" evidence="7">
    <location>
        <begin position="427"/>
        <end position="444"/>
    </location>
</feature>
<evidence type="ECO:0000256" key="7">
    <source>
        <dbReference type="SAM" id="Phobius"/>
    </source>
</evidence>
<feature type="transmembrane region" description="Helical" evidence="7">
    <location>
        <begin position="279"/>
        <end position="298"/>
    </location>
</feature>
<protein>
    <submittedName>
        <fullName evidence="9">MMPL family transporter</fullName>
    </submittedName>
</protein>
<keyword evidence="3 7" id="KW-0812">Transmembrane</keyword>
<feature type="transmembrane region" description="Helical" evidence="7">
    <location>
        <begin position="749"/>
        <end position="769"/>
    </location>
</feature>
<feature type="coiled-coil region" evidence="6">
    <location>
        <begin position="475"/>
        <end position="505"/>
    </location>
</feature>
<dbReference type="InterPro" id="IPR004869">
    <property type="entry name" value="MMPL_dom"/>
</dbReference>
<feature type="transmembrane region" description="Helical" evidence="7">
    <location>
        <begin position="693"/>
        <end position="714"/>
    </location>
</feature>
<dbReference type="SUPFAM" id="SSF82866">
    <property type="entry name" value="Multidrug efflux transporter AcrB transmembrane domain"/>
    <property type="match status" value="2"/>
</dbReference>
<gene>
    <name evidence="9" type="ORF">KDN34_16305</name>
</gene>
<evidence type="ECO:0000259" key="8">
    <source>
        <dbReference type="PROSITE" id="PS50156"/>
    </source>
</evidence>